<organism evidence="4 5">
    <name type="scientific">Providencia rettgeri</name>
    <dbReference type="NCBI Taxonomy" id="587"/>
    <lineage>
        <taxon>Bacteria</taxon>
        <taxon>Pseudomonadati</taxon>
        <taxon>Pseudomonadota</taxon>
        <taxon>Gammaproteobacteria</taxon>
        <taxon>Enterobacterales</taxon>
        <taxon>Morganellaceae</taxon>
        <taxon>Providencia</taxon>
    </lineage>
</organism>
<dbReference type="EMBL" id="UGTZ01000001">
    <property type="protein sequence ID" value="SUC31218.1"/>
    <property type="molecule type" value="Genomic_DNA"/>
</dbReference>
<sequence length="121" mass="13050">MEANRKIAVILGACALVFSSFALSANNEEGKAAPFVSCGTLTEPQIAAQVKSDFMHNRLPRWTDEKAALGKKAVAWVNDGEVTKTETGYTVPLVVRGAKSDLHYSVAVDCQNNTVTYNTTK</sequence>
<dbReference type="AlphaFoldDB" id="A0A1B8SMB9"/>
<dbReference type="RefSeq" id="WP_115167167.1">
    <property type="nucleotide sequence ID" value="NZ_ABEXOA020000122.1"/>
</dbReference>
<evidence type="ECO:0000256" key="1">
    <source>
        <dbReference type="ARBA" id="ARBA00023157"/>
    </source>
</evidence>
<keyword evidence="3" id="KW-0732">Signal</keyword>
<dbReference type="InterPro" id="IPR038703">
    <property type="entry name" value="YebF/Cmi_sf"/>
</dbReference>
<evidence type="ECO:0000313" key="5">
    <source>
        <dbReference type="Proteomes" id="UP000254208"/>
    </source>
</evidence>
<evidence type="ECO:0000256" key="3">
    <source>
        <dbReference type="SAM" id="SignalP"/>
    </source>
</evidence>
<evidence type="ECO:0000256" key="2">
    <source>
        <dbReference type="PROSITE-ProRule" id="PRU01323"/>
    </source>
</evidence>
<accession>A0A1B8SMB9</accession>
<dbReference type="GeneID" id="93673072"/>
<dbReference type="PROSITE" id="PS51979">
    <property type="entry name" value="YEBF_CMI"/>
    <property type="match status" value="1"/>
</dbReference>
<comment type="caution">
    <text evidence="2">Lacks conserved residue(s) required for the propagation of feature annotation.</text>
</comment>
<keyword evidence="1" id="KW-1015">Disulfide bond</keyword>
<evidence type="ECO:0000313" key="4">
    <source>
        <dbReference type="EMBL" id="SUC31218.1"/>
    </source>
</evidence>
<protein>
    <recommendedName>
        <fullName evidence="6">Protein YebF</fullName>
    </recommendedName>
</protein>
<gene>
    <name evidence="4" type="primary">yebF</name>
    <name evidence="4" type="ORF">NCTC11801_02166</name>
</gene>
<evidence type="ECO:0008006" key="6">
    <source>
        <dbReference type="Google" id="ProtNLM"/>
    </source>
</evidence>
<feature type="chain" id="PRO_5030025812" description="Protein YebF" evidence="3">
    <location>
        <begin position="25"/>
        <end position="121"/>
    </location>
</feature>
<dbReference type="NCBIfam" id="NF041240">
    <property type="entry name" value="YebF_not_Cmi"/>
    <property type="match status" value="1"/>
</dbReference>
<reference evidence="4 5" key="1">
    <citation type="submission" date="2018-06" db="EMBL/GenBank/DDBJ databases">
        <authorList>
            <consortium name="Pathogen Informatics"/>
            <person name="Doyle S."/>
        </authorList>
    </citation>
    <scope>NUCLEOTIDE SEQUENCE [LARGE SCALE GENOMIC DNA]</scope>
    <source>
        <strain evidence="4 5">NCTC11801</strain>
    </source>
</reference>
<dbReference type="Gene3D" id="3.10.450.300">
    <property type="entry name" value="YebF/Colicin-M immunity protein"/>
    <property type="match status" value="1"/>
</dbReference>
<dbReference type="Pfam" id="PF13995">
    <property type="entry name" value="YebF"/>
    <property type="match status" value="1"/>
</dbReference>
<name>A0A1B8SMB9_PRORE</name>
<dbReference type="InterPro" id="IPR025603">
    <property type="entry name" value="YebF/ColM_immunity"/>
</dbReference>
<feature type="signal peptide" evidence="3">
    <location>
        <begin position="1"/>
        <end position="24"/>
    </location>
</feature>
<proteinExistence type="predicted"/>
<dbReference type="Proteomes" id="UP000254208">
    <property type="component" value="Unassembled WGS sequence"/>
</dbReference>